<dbReference type="Gene3D" id="1.10.3210.10">
    <property type="entry name" value="Hypothetical protein af1432"/>
    <property type="match status" value="1"/>
</dbReference>
<dbReference type="SUPFAM" id="SSF109604">
    <property type="entry name" value="HD-domain/PDEase-like"/>
    <property type="match status" value="1"/>
</dbReference>
<dbReference type="GO" id="GO:0008081">
    <property type="term" value="F:phosphoric diester hydrolase activity"/>
    <property type="evidence" value="ECO:0007669"/>
    <property type="project" value="UniProtKB-ARBA"/>
</dbReference>
<dbReference type="EMBL" id="JACOFV010000013">
    <property type="protein sequence ID" value="MBC3863295.1"/>
    <property type="molecule type" value="Genomic_DNA"/>
</dbReference>
<dbReference type="Pfam" id="PF13487">
    <property type="entry name" value="HD_5"/>
    <property type="match status" value="1"/>
</dbReference>
<accession>A0A923KLQ6</accession>
<organism evidence="2 3">
    <name type="scientific">Undibacterium jejuense</name>
    <dbReference type="NCBI Taxonomy" id="1344949"/>
    <lineage>
        <taxon>Bacteria</taxon>
        <taxon>Pseudomonadati</taxon>
        <taxon>Pseudomonadota</taxon>
        <taxon>Betaproteobacteria</taxon>
        <taxon>Burkholderiales</taxon>
        <taxon>Oxalobacteraceae</taxon>
        <taxon>Undibacterium</taxon>
    </lineage>
</organism>
<dbReference type="InterPro" id="IPR021812">
    <property type="entry name" value="DUF3391"/>
</dbReference>
<evidence type="ECO:0000259" key="1">
    <source>
        <dbReference type="PROSITE" id="PS51832"/>
    </source>
</evidence>
<dbReference type="Pfam" id="PF11871">
    <property type="entry name" value="DUF3391"/>
    <property type="match status" value="1"/>
</dbReference>
<reference evidence="2" key="1">
    <citation type="submission" date="2020-08" db="EMBL/GenBank/DDBJ databases">
        <title>Novel species isolated from subtropical streams in China.</title>
        <authorList>
            <person name="Lu H."/>
        </authorList>
    </citation>
    <scope>NUCLEOTIDE SEQUENCE</scope>
    <source>
        <strain evidence="2">KACC 12607</strain>
    </source>
</reference>
<evidence type="ECO:0000313" key="2">
    <source>
        <dbReference type="EMBL" id="MBC3863295.1"/>
    </source>
</evidence>
<dbReference type="PROSITE" id="PS51832">
    <property type="entry name" value="HD_GYP"/>
    <property type="match status" value="1"/>
</dbReference>
<gene>
    <name evidence="2" type="ORF">H8K32_14400</name>
</gene>
<dbReference type="PANTHER" id="PTHR43155">
    <property type="entry name" value="CYCLIC DI-GMP PHOSPHODIESTERASE PA4108-RELATED"/>
    <property type="match status" value="1"/>
</dbReference>
<dbReference type="InterPro" id="IPR037522">
    <property type="entry name" value="HD_GYP_dom"/>
</dbReference>
<feature type="domain" description="HD-GYP" evidence="1">
    <location>
        <begin position="307"/>
        <end position="503"/>
    </location>
</feature>
<dbReference type="PANTHER" id="PTHR43155:SF2">
    <property type="entry name" value="CYCLIC DI-GMP PHOSPHODIESTERASE PA4108"/>
    <property type="match status" value="1"/>
</dbReference>
<evidence type="ECO:0000313" key="3">
    <source>
        <dbReference type="Proteomes" id="UP000634011"/>
    </source>
</evidence>
<dbReference type="InterPro" id="IPR003607">
    <property type="entry name" value="HD/PDEase_dom"/>
</dbReference>
<proteinExistence type="predicted"/>
<name>A0A923KLQ6_9BURK</name>
<protein>
    <submittedName>
        <fullName evidence="2">HD-GYP domain-containing protein</fullName>
    </submittedName>
</protein>
<comment type="caution">
    <text evidence="2">The sequence shown here is derived from an EMBL/GenBank/DDBJ whole genome shotgun (WGS) entry which is preliminary data.</text>
</comment>
<keyword evidence="3" id="KW-1185">Reference proteome</keyword>
<sequence length="575" mass="65060">MIRKKRKLRDALLISISDLRVGMFVVELDRPWEKTSFLLQGFLLTELLDCQTLQSMVRELTIDPSRSDPTALLHLPWDSVHLPPEDDEPAIEQQTTVRVSYSAPPAKIDERYSLGVVTNGVKQIWQAFTGVEDAPSARKKSKVFQENSSNSRQNFIQPVPYYLRYASVTTAAQDVSMAERTAQLVPPSTASFSQFIEELYPRDVIYAPLDFYERIQGWVIKWKAAKPYQSTREQKQFIARKKHPEFIPSTLNLVIYKDRAPMQEEIKHASVAVSRTQEFLAKMSDDIHDGRELELDQVRPAVQLLTESVIANPSALMWLIRMQSEDVETYAHGLKVAVYMMTLGRHLGFARQQLNELGMIGLLMDVGKLSMPEEILKKPAKLDDEERLIVCQHVATSLHKLQQNGPLSHNVYLGISQHHERLDGTGYPQGLKAEEISIYGRMAAIVDSFAAMTSVRAYDSTRSAFDAMKELFKQAELELHAPLVEEFVQAIGIFPIGSMIELSTGEAAIVLEHNKLRRLEPQILVLTNADKEALVHPWVLNLMHQSPDAEPIRILRGLPDGAYGIDSRSFYVAKS</sequence>
<dbReference type="CDD" id="cd00077">
    <property type="entry name" value="HDc"/>
    <property type="match status" value="1"/>
</dbReference>
<dbReference type="Proteomes" id="UP000634011">
    <property type="component" value="Unassembled WGS sequence"/>
</dbReference>
<dbReference type="AlphaFoldDB" id="A0A923KLQ6"/>